<gene>
    <name evidence="1" type="ORF">C943_00675</name>
</gene>
<accession>M7XY52</accession>
<protein>
    <submittedName>
        <fullName evidence="1">Uncharacterized protein</fullName>
    </submittedName>
</protein>
<dbReference type="Proteomes" id="UP000010953">
    <property type="component" value="Unassembled WGS sequence"/>
</dbReference>
<dbReference type="EMBL" id="AMZY02000010">
    <property type="protein sequence ID" value="EMS33397.1"/>
    <property type="molecule type" value="Genomic_DNA"/>
</dbReference>
<evidence type="ECO:0000313" key="2">
    <source>
        <dbReference type="Proteomes" id="UP000010953"/>
    </source>
</evidence>
<sequence>MEKAQAFVTTLFDPYEFVIHLISNYIPQWCLVLISNYKLG</sequence>
<name>M7XY52_9BACT</name>
<keyword evidence="2" id="KW-1185">Reference proteome</keyword>
<reference evidence="1" key="1">
    <citation type="submission" date="2013-01" db="EMBL/GenBank/DDBJ databases">
        <title>Genome assembly of Mariniradius saccharolyticus AK6.</title>
        <authorList>
            <person name="Vaidya B."/>
            <person name="Khatri I."/>
            <person name="Tanuku N.R.S."/>
            <person name="Subramanian S."/>
            <person name="Pinnaka A."/>
        </authorList>
    </citation>
    <scope>NUCLEOTIDE SEQUENCE [LARGE SCALE GENOMIC DNA]</scope>
    <source>
        <strain evidence="1">AK6</strain>
    </source>
</reference>
<comment type="caution">
    <text evidence="1">The sequence shown here is derived from an EMBL/GenBank/DDBJ whole genome shotgun (WGS) entry which is preliminary data.</text>
</comment>
<proteinExistence type="predicted"/>
<organism evidence="1 2">
    <name type="scientific">Mariniradius saccharolyticus AK6</name>
    <dbReference type="NCBI Taxonomy" id="1239962"/>
    <lineage>
        <taxon>Bacteria</taxon>
        <taxon>Pseudomonadati</taxon>
        <taxon>Bacteroidota</taxon>
        <taxon>Cytophagia</taxon>
        <taxon>Cytophagales</taxon>
        <taxon>Cyclobacteriaceae</taxon>
        <taxon>Mariniradius</taxon>
    </lineage>
</organism>
<dbReference type="AlphaFoldDB" id="M7XY52"/>
<evidence type="ECO:0000313" key="1">
    <source>
        <dbReference type="EMBL" id="EMS33397.1"/>
    </source>
</evidence>
<dbReference type="InParanoid" id="M7XY52"/>